<dbReference type="PANTHER" id="PTHR47917">
    <property type="match status" value="1"/>
</dbReference>
<keyword evidence="2" id="KW-0479">Metal-binding</keyword>
<gene>
    <name evidence="9" type="ORF">SAMN04488056_101539</name>
</gene>
<keyword evidence="7" id="KW-0464">Manganese</keyword>
<dbReference type="InterPro" id="IPR002847">
    <property type="entry name" value="F420-0_gamma-glut_ligase-dom"/>
</dbReference>
<reference evidence="9 10" key="1">
    <citation type="submission" date="2016-10" db="EMBL/GenBank/DDBJ databases">
        <authorList>
            <person name="de Groot N.N."/>
        </authorList>
    </citation>
    <scope>NUCLEOTIDE SEQUENCE [LARGE SCALE GENOMIC DNA]</scope>
    <source>
        <strain evidence="9 10">CGMCC 1.9157</strain>
    </source>
</reference>
<evidence type="ECO:0000256" key="6">
    <source>
        <dbReference type="ARBA" id="ARBA00023134"/>
    </source>
</evidence>
<dbReference type="SUPFAM" id="SSF144010">
    <property type="entry name" value="CofE-like"/>
    <property type="match status" value="1"/>
</dbReference>
<evidence type="ECO:0000256" key="5">
    <source>
        <dbReference type="ARBA" id="ARBA00022958"/>
    </source>
</evidence>
<name>A0A1I5AM22_9HYPH</name>
<dbReference type="InterPro" id="IPR008225">
    <property type="entry name" value="F420-0_g-glutamyl_ligase"/>
</dbReference>
<organism evidence="9 10">
    <name type="scientific">Cohaesibacter marisflavi</name>
    <dbReference type="NCBI Taxonomy" id="655353"/>
    <lineage>
        <taxon>Bacteria</taxon>
        <taxon>Pseudomonadati</taxon>
        <taxon>Pseudomonadota</taxon>
        <taxon>Alphaproteobacteria</taxon>
        <taxon>Hyphomicrobiales</taxon>
        <taxon>Cohaesibacteraceae</taxon>
    </lineage>
</organism>
<dbReference type="NCBIfam" id="TIGR01916">
    <property type="entry name" value="F420_cofE"/>
    <property type="match status" value="1"/>
</dbReference>
<evidence type="ECO:0000313" key="9">
    <source>
        <dbReference type="EMBL" id="SFN63422.1"/>
    </source>
</evidence>
<dbReference type="GO" id="GO:0052618">
    <property type="term" value="F:coenzyme F420-0:L-glutamate ligase activity"/>
    <property type="evidence" value="ECO:0007669"/>
    <property type="project" value="TreeGrafter"/>
</dbReference>
<dbReference type="EMBL" id="FOVR01000001">
    <property type="protein sequence ID" value="SFN63422.1"/>
    <property type="molecule type" value="Genomic_DNA"/>
</dbReference>
<dbReference type="RefSeq" id="WP_210186628.1">
    <property type="nucleotide sequence ID" value="NZ_FOVR01000001.1"/>
</dbReference>
<proteinExistence type="predicted"/>
<dbReference type="GO" id="GO:0005525">
    <property type="term" value="F:GTP binding"/>
    <property type="evidence" value="ECO:0007669"/>
    <property type="project" value="UniProtKB-KW"/>
</dbReference>
<dbReference type="PANTHER" id="PTHR47917:SF1">
    <property type="entry name" value="COENZYME F420:L-GLUTAMATE LIGASE"/>
    <property type="match status" value="1"/>
</dbReference>
<evidence type="ECO:0000256" key="4">
    <source>
        <dbReference type="ARBA" id="ARBA00022842"/>
    </source>
</evidence>
<keyword evidence="10" id="KW-1185">Reference proteome</keyword>
<evidence type="ECO:0000256" key="3">
    <source>
        <dbReference type="ARBA" id="ARBA00022741"/>
    </source>
</evidence>
<dbReference type="Gene3D" id="3.90.1660.10">
    <property type="entry name" value="CofE-like domain"/>
    <property type="match status" value="1"/>
</dbReference>
<dbReference type="Pfam" id="PF01996">
    <property type="entry name" value="F420_ligase"/>
    <property type="match status" value="1"/>
</dbReference>
<keyword evidence="6" id="KW-0342">GTP-binding</keyword>
<protein>
    <submittedName>
        <fullName evidence="9">Coenzyme F420-0:L-glutamate ligase / coenzyme F420-1:gamma-L-glutamate ligase</fullName>
    </submittedName>
</protein>
<keyword evidence="1 9" id="KW-0436">Ligase</keyword>
<keyword evidence="5" id="KW-0630">Potassium</keyword>
<evidence type="ECO:0000313" key="10">
    <source>
        <dbReference type="Proteomes" id="UP000199236"/>
    </source>
</evidence>
<dbReference type="Gene3D" id="3.30.1330.100">
    <property type="entry name" value="CofE-like"/>
    <property type="match status" value="1"/>
</dbReference>
<sequence length="261" mass="27984">MSDSMASSLCITAIPNVPDIVEGDDLAAIVGDCLVASGHMPVEGDILCVAQKIFSKAEGCIYPLSTITPSPEALRYAEELGKDPRKVEIVLRESAEVVRAFRHPGQSEGTMICRHRLGFISANAAVDESNIAETDAAMTLPPDPDASVVAMRDALEARFGCRIGVVMTDTFGRPWRIAQVNVAIGLAGVPATLREQGNEDAWGRTMKVTEAAFADELAAASGLVVKKAAKTPLVLFRGLDWSPSRSKAEDLLRGKQEDMFR</sequence>
<dbReference type="AlphaFoldDB" id="A0A1I5AM22"/>
<feature type="domain" description="Coenzyme F420:L-glutamate ligase-like" evidence="8">
    <location>
        <begin position="17"/>
        <end position="238"/>
    </location>
</feature>
<dbReference type="STRING" id="655353.SAMN04488056_101539"/>
<accession>A0A1I5AM22</accession>
<evidence type="ECO:0000256" key="2">
    <source>
        <dbReference type="ARBA" id="ARBA00022723"/>
    </source>
</evidence>
<keyword evidence="3" id="KW-0547">Nucleotide-binding</keyword>
<evidence type="ECO:0000259" key="8">
    <source>
        <dbReference type="Pfam" id="PF01996"/>
    </source>
</evidence>
<evidence type="ECO:0000256" key="7">
    <source>
        <dbReference type="ARBA" id="ARBA00023211"/>
    </source>
</evidence>
<keyword evidence="4" id="KW-0460">Magnesium</keyword>
<evidence type="ECO:0000256" key="1">
    <source>
        <dbReference type="ARBA" id="ARBA00022598"/>
    </source>
</evidence>
<dbReference type="Proteomes" id="UP000199236">
    <property type="component" value="Unassembled WGS sequence"/>
</dbReference>
<dbReference type="GO" id="GO:0046872">
    <property type="term" value="F:metal ion binding"/>
    <property type="evidence" value="ECO:0007669"/>
    <property type="project" value="UniProtKB-KW"/>
</dbReference>